<evidence type="ECO:0000256" key="2">
    <source>
        <dbReference type="ARBA" id="ARBA00023002"/>
    </source>
</evidence>
<dbReference type="PANTHER" id="PTHR48106:SF18">
    <property type="entry name" value="QUINONE OXIDOREDUCTASE PIG3"/>
    <property type="match status" value="1"/>
</dbReference>
<sequence length="340" mass="37088">MSYQRVVLKAFGGPENLELEELKDLPEPAAGQLRVKVLTAGTGFTDTIIRQGQYVDVKDKPPFTPGYDWFGVVDKLGEGVTQFKVGQHVADMPVIGGYTQYLCADAEQVVPAPDGLDPTQAVAMILSYTTAYQMLTRIRTLEPGTTCLVHAAGGAVGTALLELGREMGLVIYGTASQGKHDLIRHFKATPIDYKTEDFQQRIMAETGGKGVDVVFDTIGGKNWSRSYRCLDRGGMLIAFGALQVTTGEEGIPSLLWSFAKLLAGWKLIPDGRASTFYNIHSRRKKLPVEFKQDVSALFAMLKAGKLNPAIADVVPLSQIRSVHERIDKAQIAGKVILRCD</sequence>
<dbReference type="SUPFAM" id="SSF51735">
    <property type="entry name" value="NAD(P)-binding Rossmann-fold domains"/>
    <property type="match status" value="1"/>
</dbReference>
<dbReference type="PANTHER" id="PTHR48106">
    <property type="entry name" value="QUINONE OXIDOREDUCTASE PIG3-RELATED"/>
    <property type="match status" value="1"/>
</dbReference>
<gene>
    <name evidence="4" type="ORF">EYC87_05680</name>
</gene>
<feature type="domain" description="Enoyl reductase (ER)" evidence="3">
    <location>
        <begin position="12"/>
        <end position="337"/>
    </location>
</feature>
<evidence type="ECO:0000256" key="1">
    <source>
        <dbReference type="ARBA" id="ARBA00022857"/>
    </source>
</evidence>
<dbReference type="Gene3D" id="3.90.180.10">
    <property type="entry name" value="Medium-chain alcohol dehydrogenases, catalytic domain"/>
    <property type="match status" value="1"/>
</dbReference>
<comment type="caution">
    <text evidence="4">The sequence shown here is derived from an EMBL/GenBank/DDBJ whole genome shotgun (WGS) entry which is preliminary data.</text>
</comment>
<dbReference type="RefSeq" id="WP_279252035.1">
    <property type="nucleotide sequence ID" value="NZ_SHNP01000002.1"/>
</dbReference>
<evidence type="ECO:0000259" key="3">
    <source>
        <dbReference type="SMART" id="SM00829"/>
    </source>
</evidence>
<accession>A0ABT3SSV6</accession>
<dbReference type="SUPFAM" id="SSF50129">
    <property type="entry name" value="GroES-like"/>
    <property type="match status" value="1"/>
</dbReference>
<dbReference type="SMART" id="SM00829">
    <property type="entry name" value="PKS_ER"/>
    <property type="match status" value="1"/>
</dbReference>
<dbReference type="InterPro" id="IPR011032">
    <property type="entry name" value="GroES-like_sf"/>
</dbReference>
<dbReference type="InterPro" id="IPR036291">
    <property type="entry name" value="NAD(P)-bd_dom_sf"/>
</dbReference>
<dbReference type="Gene3D" id="3.40.50.720">
    <property type="entry name" value="NAD(P)-binding Rossmann-like Domain"/>
    <property type="match status" value="1"/>
</dbReference>
<dbReference type="InterPro" id="IPR013154">
    <property type="entry name" value="ADH-like_N"/>
</dbReference>
<keyword evidence="2" id="KW-0560">Oxidoreductase</keyword>
<organism evidence="4 5">
    <name type="scientific">Candidatus Seongchinamella marina</name>
    <dbReference type="NCBI Taxonomy" id="2518990"/>
    <lineage>
        <taxon>Bacteria</taxon>
        <taxon>Pseudomonadati</taxon>
        <taxon>Pseudomonadota</taxon>
        <taxon>Gammaproteobacteria</taxon>
        <taxon>Cellvibrionales</taxon>
        <taxon>Halieaceae</taxon>
        <taxon>Seongchinamella</taxon>
    </lineage>
</organism>
<name>A0ABT3SSV6_9GAMM</name>
<evidence type="ECO:0000313" key="5">
    <source>
        <dbReference type="Proteomes" id="UP001143307"/>
    </source>
</evidence>
<keyword evidence="1" id="KW-0521">NADP</keyword>
<dbReference type="Pfam" id="PF08240">
    <property type="entry name" value="ADH_N"/>
    <property type="match status" value="1"/>
</dbReference>
<dbReference type="EMBL" id="SHNP01000002">
    <property type="protein sequence ID" value="MCX2973076.1"/>
    <property type="molecule type" value="Genomic_DNA"/>
</dbReference>
<proteinExistence type="predicted"/>
<dbReference type="Proteomes" id="UP001143307">
    <property type="component" value="Unassembled WGS sequence"/>
</dbReference>
<reference evidence="4" key="1">
    <citation type="submission" date="2019-02" db="EMBL/GenBank/DDBJ databases">
        <authorList>
            <person name="Li S.-H."/>
        </authorList>
    </citation>
    <scope>NUCLEOTIDE SEQUENCE</scope>
    <source>
        <strain evidence="4">IMCC8485</strain>
    </source>
</reference>
<evidence type="ECO:0000313" key="4">
    <source>
        <dbReference type="EMBL" id="MCX2973076.1"/>
    </source>
</evidence>
<protein>
    <submittedName>
        <fullName evidence="4">Zinc-binding dehydrogenase</fullName>
    </submittedName>
</protein>
<dbReference type="CDD" id="cd08273">
    <property type="entry name" value="MDR8"/>
    <property type="match status" value="1"/>
</dbReference>
<keyword evidence="5" id="KW-1185">Reference proteome</keyword>
<dbReference type="InterPro" id="IPR020843">
    <property type="entry name" value="ER"/>
</dbReference>
<dbReference type="Pfam" id="PF13602">
    <property type="entry name" value="ADH_zinc_N_2"/>
    <property type="match status" value="1"/>
</dbReference>